<dbReference type="AlphaFoldDB" id="A0A0C6FJA9"/>
<proteinExistence type="predicted"/>
<dbReference type="STRING" id="270351.Maq22A_c20560"/>
<dbReference type="EMBL" id="AP014704">
    <property type="protein sequence ID" value="BAQ47152.1"/>
    <property type="molecule type" value="Genomic_DNA"/>
</dbReference>
<evidence type="ECO:0000313" key="2">
    <source>
        <dbReference type="Proteomes" id="UP000061432"/>
    </source>
</evidence>
<organism evidence="1 2">
    <name type="scientific">Methylobacterium aquaticum</name>
    <dbReference type="NCBI Taxonomy" id="270351"/>
    <lineage>
        <taxon>Bacteria</taxon>
        <taxon>Pseudomonadati</taxon>
        <taxon>Pseudomonadota</taxon>
        <taxon>Alphaproteobacteria</taxon>
        <taxon>Hyphomicrobiales</taxon>
        <taxon>Methylobacteriaceae</taxon>
        <taxon>Methylobacterium</taxon>
    </lineage>
</organism>
<accession>A0A0C6FJA9</accession>
<dbReference type="Proteomes" id="UP000061432">
    <property type="component" value="Chromosome"/>
</dbReference>
<evidence type="ECO:0000313" key="1">
    <source>
        <dbReference type="EMBL" id="BAQ47152.1"/>
    </source>
</evidence>
<gene>
    <name evidence="1" type="ORF">Maq22A_c20560</name>
</gene>
<reference evidence="1 2" key="1">
    <citation type="journal article" date="2015" name="Genome Announc.">
        <title>Complete Genome Sequence of Methylobacterium aquaticum Strain 22A, Isolated from Racomitrium japonicum Moss.</title>
        <authorList>
            <person name="Tani A."/>
            <person name="Ogura Y."/>
            <person name="Hayashi T."/>
            <person name="Kimbara K."/>
        </authorList>
    </citation>
    <scope>NUCLEOTIDE SEQUENCE [LARGE SCALE GENOMIC DNA]</scope>
    <source>
        <strain evidence="1 2">MA-22A</strain>
    </source>
</reference>
<reference evidence="2" key="2">
    <citation type="submission" date="2015-01" db="EMBL/GenBank/DDBJ databases">
        <title>Complete genome sequence of Methylobacterium aquaticum strain 22A.</title>
        <authorList>
            <person name="Tani A."/>
            <person name="Ogura Y."/>
            <person name="Hayashi T."/>
        </authorList>
    </citation>
    <scope>NUCLEOTIDE SEQUENCE [LARGE SCALE GENOMIC DNA]</scope>
    <source>
        <strain evidence="2">MA-22A</strain>
    </source>
</reference>
<sequence>MRYRAMPPKKPKHTAFTVAVSAADDGASAPALRVFVAMATDPLAAVAAVQAVAPEASVELSGTLSDRLAARLKLRPGEVRPI</sequence>
<dbReference type="KEGG" id="maqu:Maq22A_c20560"/>
<protein>
    <submittedName>
        <fullName evidence="1">Uncharacterized protein</fullName>
    </submittedName>
</protein>
<name>A0A0C6FJA9_9HYPH</name>
<dbReference type="PATRIC" id="fig|270351.10.peg.3973"/>